<evidence type="ECO:0000256" key="2">
    <source>
        <dbReference type="SAM" id="MobiDB-lite"/>
    </source>
</evidence>
<feature type="region of interest" description="Disordered" evidence="2">
    <location>
        <begin position="1"/>
        <end position="29"/>
    </location>
</feature>
<dbReference type="RefSeq" id="WP_249493462.1">
    <property type="nucleotide sequence ID" value="NZ_JAMCCK010000100.1"/>
</dbReference>
<evidence type="ECO:0000313" key="3">
    <source>
        <dbReference type="EMBL" id="MCL3998914.1"/>
    </source>
</evidence>
<proteinExistence type="predicted"/>
<reference evidence="3 4" key="1">
    <citation type="submission" date="2022-05" db="EMBL/GenBank/DDBJ databases">
        <title>Genome Resource of Streptomyces lavenduligriseus GA1-1, a Strain with Broad-Spectrum Antifungal Activity against Phytopathogenic Fungi.</title>
        <authorList>
            <person name="Qi D."/>
        </authorList>
    </citation>
    <scope>NUCLEOTIDE SEQUENCE [LARGE SCALE GENOMIC DNA]</scope>
    <source>
        <strain evidence="3 4">GA1-1</strain>
    </source>
</reference>
<accession>A0ABT0P5A8</accession>
<keyword evidence="4" id="KW-1185">Reference proteome</keyword>
<gene>
    <name evidence="3" type="ORF">M4438_36390</name>
</gene>
<sequence>MGTGSKSSHASYAVGPTTASEAGDVVAEAPIQPMSDQEIQAKADLLMAMDSMEHITQPADDADVYLMPADDADPENLPPSDPVDLYDAFVSQVEQAREAIEKLKEAGVSEEEIEAHTKALKAQTLAYLNSLNEDDLREIAEAKGFEHPALVGLSGKGQHPLVHWLDPAYPGDIPSKAKIQAAALNRYNELLAGKTVGGMTLADLHEIEGTEPPLSGGAWKATPDDVAASAQAVTASIGAWNEASKTYGPQWQEKQAEALQTMLAAEQKLASADCPELGEDLAKTKAEASLAVDEVLAHTYMHPKVVQPSVQEALASGQLSETEAMHLGGNQLVALMRPNTHESEVETLKALAVKRQEQLANLDAGYAAHIAMAPEGGQPLNLPPAGDPGAPQAIAAWAKNAGDVQDMQTHVKGWYAYTQQGGASDTPYAEHPALGPGKHLHSGDLTSDFKAWAAKQKLSDLRAVAAELGMDNNAKATRAQVQNYIAASFNKKYNQQAIKDKVNANVAKKEAAKAAKAAGAVAPAAKPDAGLASGKAVQALASKLPSNSTGAKAKPATLAAKQVKAPKPGSFNANVQAMMAAVQHAKATNQDLPARIDAKEVASWNFGSGTKASNLGGTYAKTVHVGPDGSQWMFKADHNHGGALGHTEAAASHVLSLGGVPAVPVYHHKKADGTAGSIQPLLKDAKPFTSSPSQWTQFQVDAIVRSHVGSWLIGEHDGHQENWLTTPSGGLVQIDRGQAFKHFGADKLSVDYAPSGGGGFTPIHQKLYQAALGGGLANGVKINPAAAHPVIKKFESMPDAQLRSILHSTAHEGAKAGVAWVPHMRSRAAKALKIPQSQVTHDQIATAFLDHAVERKNNLRQNFSDFFVKQLGLPSGASLKHGGGS</sequence>
<feature type="coiled-coil region" evidence="1">
    <location>
        <begin position="86"/>
        <end position="113"/>
    </location>
</feature>
<feature type="compositionally biased region" description="Polar residues" evidence="2">
    <location>
        <begin position="1"/>
        <end position="10"/>
    </location>
</feature>
<evidence type="ECO:0000313" key="4">
    <source>
        <dbReference type="Proteomes" id="UP001202052"/>
    </source>
</evidence>
<dbReference type="EMBL" id="JAMCCK010000100">
    <property type="protein sequence ID" value="MCL3998914.1"/>
    <property type="molecule type" value="Genomic_DNA"/>
</dbReference>
<organism evidence="3 4">
    <name type="scientific">Streptomyces lavenduligriseus</name>
    <dbReference type="NCBI Taxonomy" id="67315"/>
    <lineage>
        <taxon>Bacteria</taxon>
        <taxon>Bacillati</taxon>
        <taxon>Actinomycetota</taxon>
        <taxon>Actinomycetes</taxon>
        <taxon>Kitasatosporales</taxon>
        <taxon>Streptomycetaceae</taxon>
        <taxon>Streptomyces</taxon>
    </lineage>
</organism>
<dbReference type="Proteomes" id="UP001202052">
    <property type="component" value="Unassembled WGS sequence"/>
</dbReference>
<keyword evidence="1" id="KW-0175">Coiled coil</keyword>
<comment type="caution">
    <text evidence="3">The sequence shown here is derived from an EMBL/GenBank/DDBJ whole genome shotgun (WGS) entry which is preliminary data.</text>
</comment>
<name>A0ABT0P5A8_9ACTN</name>
<protein>
    <submittedName>
        <fullName evidence="3">Uncharacterized protein</fullName>
    </submittedName>
</protein>
<evidence type="ECO:0000256" key="1">
    <source>
        <dbReference type="SAM" id="Coils"/>
    </source>
</evidence>